<evidence type="ECO:0000256" key="1">
    <source>
        <dbReference type="ARBA" id="ARBA00007123"/>
    </source>
</evidence>
<feature type="domain" description="DNA-directed RNA polymerase RpoA/D/Rpb3-type" evidence="13">
    <location>
        <begin position="17"/>
        <end position="225"/>
    </location>
</feature>
<comment type="function">
    <text evidence="11">DNA-dependent RNA polymerase catalyzes the transcription of DNA into RNA using the four ribonucleoside triphosphates as substrates.</text>
</comment>
<evidence type="ECO:0000259" key="13">
    <source>
        <dbReference type="SMART" id="SM00662"/>
    </source>
</evidence>
<comment type="domain">
    <text evidence="11">The N-terminal domain is essential for RNAP assembly and basal transcription, whereas the C-terminal domain is involved in interaction with transcriptional regulators and with upstream promoter elements.</text>
</comment>
<feature type="region of interest" description="Alpha C-terminal domain (alpha-CTD)" evidence="11">
    <location>
        <begin position="250"/>
        <end position="316"/>
    </location>
</feature>
<dbReference type="HAMAP" id="MF_00059">
    <property type="entry name" value="RNApol_bact_RpoA"/>
    <property type="match status" value="1"/>
</dbReference>
<evidence type="ECO:0000256" key="12">
    <source>
        <dbReference type="SAM" id="MobiDB-lite"/>
    </source>
</evidence>
<evidence type="ECO:0000256" key="6">
    <source>
        <dbReference type="ARBA" id="ARBA00022695"/>
    </source>
</evidence>
<dbReference type="EMBL" id="MHQO01000025">
    <property type="protein sequence ID" value="OHA06682.1"/>
    <property type="molecule type" value="Genomic_DNA"/>
</dbReference>
<keyword evidence="5 11" id="KW-0808">Transferase</keyword>
<proteinExistence type="inferred from homology"/>
<dbReference type="Pfam" id="PF03118">
    <property type="entry name" value="RNA_pol_A_CTD"/>
    <property type="match status" value="1"/>
</dbReference>
<sequence length="316" mass="35201">MIPLPQKPKVITEEGHRGVYEIEGLYPGYGHTLGNAVRRVLLSSLEGAVITSVKIEGVHHEFSTISGVEEDIVDIILNLKQARFTVHGEGPYTITLEAKGEREVRASDFSAPSQVEIRNPDLHIATLTDKKSEFKMVAEVESGLGYQSVESRKKEKVEIGSIALDASFSPVRLVNYEVENMRVGDRTDYNRLRIHIVTDGSISPRESFRKASQILVEQFQELASSFTENDESAVSEKVEEEETEGDEEGQEVLKRRVDELDLSARTLNALSRAGLKTIGMVAKKNEKKLREVEGLGDKGIQEIRRELGNLGLTLKQ</sequence>
<dbReference type="NCBIfam" id="NF003519">
    <property type="entry name" value="PRK05182.2-5"/>
    <property type="match status" value="1"/>
</dbReference>
<dbReference type="InterPro" id="IPR036603">
    <property type="entry name" value="RBP11-like"/>
</dbReference>
<evidence type="ECO:0000256" key="10">
    <source>
        <dbReference type="ARBA" id="ARBA00048552"/>
    </source>
</evidence>
<dbReference type="InterPro" id="IPR011263">
    <property type="entry name" value="DNA-dir_RNA_pol_RpoA/D/Rpb3"/>
</dbReference>
<evidence type="ECO:0000256" key="7">
    <source>
        <dbReference type="ARBA" id="ARBA00023163"/>
    </source>
</evidence>
<keyword evidence="7 11" id="KW-0804">Transcription</keyword>
<protein>
    <recommendedName>
        <fullName evidence="3 11">DNA-directed RNA polymerase subunit alpha</fullName>
        <shortName evidence="11">RNAP subunit alpha</shortName>
        <ecNumber evidence="2 11">2.7.7.6</ecNumber>
    </recommendedName>
    <alternativeName>
        <fullName evidence="9 11">RNA polymerase subunit alpha</fullName>
    </alternativeName>
    <alternativeName>
        <fullName evidence="8 11">Transcriptase subunit alpha</fullName>
    </alternativeName>
</protein>
<dbReference type="GO" id="GO:0003899">
    <property type="term" value="F:DNA-directed RNA polymerase activity"/>
    <property type="evidence" value="ECO:0007669"/>
    <property type="project" value="UniProtKB-UniRule"/>
</dbReference>
<dbReference type="FunFam" id="2.170.120.12:FF:000001">
    <property type="entry name" value="DNA-directed RNA polymerase subunit alpha"/>
    <property type="match status" value="1"/>
</dbReference>
<dbReference type="InterPro" id="IPR036643">
    <property type="entry name" value="RNApol_insert_sf"/>
</dbReference>
<reference evidence="14 15" key="1">
    <citation type="journal article" date="2016" name="Nat. Commun.">
        <title>Thousands of microbial genomes shed light on interconnected biogeochemical processes in an aquifer system.</title>
        <authorList>
            <person name="Anantharaman K."/>
            <person name="Brown C.T."/>
            <person name="Hug L.A."/>
            <person name="Sharon I."/>
            <person name="Castelle C.J."/>
            <person name="Probst A.J."/>
            <person name="Thomas B.C."/>
            <person name="Singh A."/>
            <person name="Wilkins M.J."/>
            <person name="Karaoz U."/>
            <person name="Brodie E.L."/>
            <person name="Williams K.H."/>
            <person name="Hubbard S.S."/>
            <person name="Banfield J.F."/>
        </authorList>
    </citation>
    <scope>NUCLEOTIDE SEQUENCE [LARGE SCALE GENOMIC DNA]</scope>
</reference>
<dbReference type="AlphaFoldDB" id="A0A1G2L784"/>
<dbReference type="Gene3D" id="1.10.150.20">
    <property type="entry name" value="5' to 3' exonuclease, C-terminal subdomain"/>
    <property type="match status" value="1"/>
</dbReference>
<keyword evidence="4 11" id="KW-0240">DNA-directed RNA polymerase</keyword>
<comment type="caution">
    <text evidence="14">The sequence shown here is derived from an EMBL/GenBank/DDBJ whole genome shotgun (WGS) entry which is preliminary data.</text>
</comment>
<evidence type="ECO:0000256" key="4">
    <source>
        <dbReference type="ARBA" id="ARBA00022478"/>
    </source>
</evidence>
<dbReference type="Pfam" id="PF01000">
    <property type="entry name" value="RNA_pol_A_bac"/>
    <property type="match status" value="1"/>
</dbReference>
<feature type="region of interest" description="Alpha N-terminal domain (alpha-NTD)" evidence="11">
    <location>
        <begin position="1"/>
        <end position="229"/>
    </location>
</feature>
<dbReference type="GO" id="GO:0000428">
    <property type="term" value="C:DNA-directed RNA polymerase complex"/>
    <property type="evidence" value="ECO:0007669"/>
    <property type="project" value="UniProtKB-KW"/>
</dbReference>
<dbReference type="SUPFAM" id="SSF55257">
    <property type="entry name" value="RBP11-like subunits of RNA polymerase"/>
    <property type="match status" value="1"/>
</dbReference>
<accession>A0A1G2L784</accession>
<evidence type="ECO:0000313" key="14">
    <source>
        <dbReference type="EMBL" id="OHA06682.1"/>
    </source>
</evidence>
<dbReference type="SUPFAM" id="SSF56553">
    <property type="entry name" value="Insert subdomain of RNA polymerase alpha subunit"/>
    <property type="match status" value="1"/>
</dbReference>
<dbReference type="Proteomes" id="UP000177982">
    <property type="component" value="Unassembled WGS sequence"/>
</dbReference>
<dbReference type="SMART" id="SM00662">
    <property type="entry name" value="RPOLD"/>
    <property type="match status" value="1"/>
</dbReference>
<dbReference type="EC" id="2.7.7.6" evidence="2 11"/>
<dbReference type="NCBIfam" id="TIGR02027">
    <property type="entry name" value="rpoA"/>
    <property type="match status" value="1"/>
</dbReference>
<organism evidence="14 15">
    <name type="scientific">Candidatus Sungbacteria bacterium RIFCSPLOWO2_01_FULL_47_10</name>
    <dbReference type="NCBI Taxonomy" id="1802276"/>
    <lineage>
        <taxon>Bacteria</taxon>
        <taxon>Candidatus Sungiibacteriota</taxon>
    </lineage>
</organism>
<dbReference type="Gene3D" id="3.30.1360.10">
    <property type="entry name" value="RNA polymerase, RBP11-like subunit"/>
    <property type="match status" value="1"/>
</dbReference>
<keyword evidence="6 11" id="KW-0548">Nucleotidyltransferase</keyword>
<dbReference type="GO" id="GO:0003677">
    <property type="term" value="F:DNA binding"/>
    <property type="evidence" value="ECO:0007669"/>
    <property type="project" value="UniProtKB-UniRule"/>
</dbReference>
<dbReference type="GO" id="GO:0006351">
    <property type="term" value="P:DNA-templated transcription"/>
    <property type="evidence" value="ECO:0007669"/>
    <property type="project" value="UniProtKB-UniRule"/>
</dbReference>
<dbReference type="InterPro" id="IPR011773">
    <property type="entry name" value="DNA-dir_RpoA"/>
</dbReference>
<feature type="compositionally biased region" description="Acidic residues" evidence="12">
    <location>
        <begin position="228"/>
        <end position="250"/>
    </location>
</feature>
<name>A0A1G2L784_9BACT</name>
<comment type="subunit">
    <text evidence="11">Homodimer. The RNAP catalytic core consists of 2 alpha, 1 beta, 1 beta' and 1 omega subunit. When a sigma factor is associated with the core the holoenzyme is formed, which can initiate transcription.</text>
</comment>
<feature type="region of interest" description="Disordered" evidence="12">
    <location>
        <begin position="228"/>
        <end position="251"/>
    </location>
</feature>
<comment type="similarity">
    <text evidence="1 11">Belongs to the RNA polymerase alpha chain family.</text>
</comment>
<dbReference type="SUPFAM" id="SSF47789">
    <property type="entry name" value="C-terminal domain of RNA polymerase alpha subunit"/>
    <property type="match status" value="1"/>
</dbReference>
<dbReference type="InterPro" id="IPR011260">
    <property type="entry name" value="RNAP_asu_C"/>
</dbReference>
<gene>
    <name evidence="11" type="primary">rpoA</name>
    <name evidence="14" type="ORF">A2934_05635</name>
</gene>
<evidence type="ECO:0000256" key="8">
    <source>
        <dbReference type="ARBA" id="ARBA00032524"/>
    </source>
</evidence>
<evidence type="ECO:0000256" key="5">
    <source>
        <dbReference type="ARBA" id="ARBA00022679"/>
    </source>
</evidence>
<evidence type="ECO:0000256" key="2">
    <source>
        <dbReference type="ARBA" id="ARBA00012418"/>
    </source>
</evidence>
<evidence type="ECO:0000256" key="11">
    <source>
        <dbReference type="HAMAP-Rule" id="MF_00059"/>
    </source>
</evidence>
<dbReference type="CDD" id="cd06928">
    <property type="entry name" value="RNAP_alpha_NTD"/>
    <property type="match status" value="1"/>
</dbReference>
<dbReference type="Gene3D" id="2.170.120.12">
    <property type="entry name" value="DNA-directed RNA polymerase, insert domain"/>
    <property type="match status" value="1"/>
</dbReference>
<evidence type="ECO:0000256" key="9">
    <source>
        <dbReference type="ARBA" id="ARBA00033070"/>
    </source>
</evidence>
<dbReference type="Pfam" id="PF01193">
    <property type="entry name" value="RNA_pol_L"/>
    <property type="match status" value="1"/>
</dbReference>
<evidence type="ECO:0000256" key="3">
    <source>
        <dbReference type="ARBA" id="ARBA00015972"/>
    </source>
</evidence>
<evidence type="ECO:0000313" key="15">
    <source>
        <dbReference type="Proteomes" id="UP000177982"/>
    </source>
</evidence>
<dbReference type="GO" id="GO:0046983">
    <property type="term" value="F:protein dimerization activity"/>
    <property type="evidence" value="ECO:0007669"/>
    <property type="project" value="InterPro"/>
</dbReference>
<dbReference type="InterPro" id="IPR011262">
    <property type="entry name" value="DNA-dir_RNA_pol_insert"/>
</dbReference>
<comment type="catalytic activity">
    <reaction evidence="10 11">
        <text>RNA(n) + a ribonucleoside 5'-triphosphate = RNA(n+1) + diphosphate</text>
        <dbReference type="Rhea" id="RHEA:21248"/>
        <dbReference type="Rhea" id="RHEA-COMP:14527"/>
        <dbReference type="Rhea" id="RHEA-COMP:17342"/>
        <dbReference type="ChEBI" id="CHEBI:33019"/>
        <dbReference type="ChEBI" id="CHEBI:61557"/>
        <dbReference type="ChEBI" id="CHEBI:140395"/>
        <dbReference type="EC" id="2.7.7.6"/>
    </reaction>
</comment>
<dbReference type="GO" id="GO:0005737">
    <property type="term" value="C:cytoplasm"/>
    <property type="evidence" value="ECO:0007669"/>
    <property type="project" value="UniProtKB-ARBA"/>
</dbReference>